<reference evidence="3 4" key="1">
    <citation type="journal article" date="2018" name="Nat. Ecol. Evol.">
        <title>Pezizomycetes genomes reveal the molecular basis of ectomycorrhizal truffle lifestyle.</title>
        <authorList>
            <person name="Murat C."/>
            <person name="Payen T."/>
            <person name="Noel B."/>
            <person name="Kuo A."/>
            <person name="Morin E."/>
            <person name="Chen J."/>
            <person name="Kohler A."/>
            <person name="Krizsan K."/>
            <person name="Balestrini R."/>
            <person name="Da Silva C."/>
            <person name="Montanini B."/>
            <person name="Hainaut M."/>
            <person name="Levati E."/>
            <person name="Barry K.W."/>
            <person name="Belfiori B."/>
            <person name="Cichocki N."/>
            <person name="Clum A."/>
            <person name="Dockter R.B."/>
            <person name="Fauchery L."/>
            <person name="Guy J."/>
            <person name="Iotti M."/>
            <person name="Le Tacon F."/>
            <person name="Lindquist E.A."/>
            <person name="Lipzen A."/>
            <person name="Malagnac F."/>
            <person name="Mello A."/>
            <person name="Molinier V."/>
            <person name="Miyauchi S."/>
            <person name="Poulain J."/>
            <person name="Riccioni C."/>
            <person name="Rubini A."/>
            <person name="Sitrit Y."/>
            <person name="Splivallo R."/>
            <person name="Traeger S."/>
            <person name="Wang M."/>
            <person name="Zifcakova L."/>
            <person name="Wipf D."/>
            <person name="Zambonelli A."/>
            <person name="Paolocci F."/>
            <person name="Nowrousian M."/>
            <person name="Ottonello S."/>
            <person name="Baldrian P."/>
            <person name="Spatafora J.W."/>
            <person name="Henrissat B."/>
            <person name="Nagy L.G."/>
            <person name="Aury J.M."/>
            <person name="Wincker P."/>
            <person name="Grigoriev I.V."/>
            <person name="Bonfante P."/>
            <person name="Martin F.M."/>
        </authorList>
    </citation>
    <scope>NUCLEOTIDE SEQUENCE [LARGE SCALE GENOMIC DNA]</scope>
    <source>
        <strain evidence="3 4">120613-1</strain>
    </source>
</reference>
<evidence type="ECO:0000256" key="1">
    <source>
        <dbReference type="SAM" id="MobiDB-lite"/>
    </source>
</evidence>
<name>A0A3N4JRW1_9PEZI</name>
<accession>A0A3N4JRW1</accession>
<feature type="compositionally biased region" description="Low complexity" evidence="1">
    <location>
        <begin position="158"/>
        <end position="187"/>
    </location>
</feature>
<feature type="chain" id="PRO_5018178032" evidence="2">
    <location>
        <begin position="21"/>
        <end position="284"/>
    </location>
</feature>
<dbReference type="OrthoDB" id="5429279at2759"/>
<feature type="compositionally biased region" description="Pro residues" evidence="1">
    <location>
        <begin position="89"/>
        <end position="103"/>
    </location>
</feature>
<dbReference type="Proteomes" id="UP000276215">
    <property type="component" value="Unassembled WGS sequence"/>
</dbReference>
<evidence type="ECO:0000256" key="2">
    <source>
        <dbReference type="SAM" id="SignalP"/>
    </source>
</evidence>
<evidence type="ECO:0000313" key="4">
    <source>
        <dbReference type="Proteomes" id="UP000276215"/>
    </source>
</evidence>
<feature type="compositionally biased region" description="Pro residues" evidence="1">
    <location>
        <begin position="128"/>
        <end position="145"/>
    </location>
</feature>
<feature type="signal peptide" evidence="2">
    <location>
        <begin position="1"/>
        <end position="20"/>
    </location>
</feature>
<feature type="compositionally biased region" description="Pro residues" evidence="1">
    <location>
        <begin position="60"/>
        <end position="79"/>
    </location>
</feature>
<feature type="region of interest" description="Disordered" evidence="1">
    <location>
        <begin position="37"/>
        <end position="211"/>
    </location>
</feature>
<dbReference type="AlphaFoldDB" id="A0A3N4JRW1"/>
<proteinExistence type="predicted"/>
<organism evidence="3 4">
    <name type="scientific">Choiromyces venosus 120613-1</name>
    <dbReference type="NCBI Taxonomy" id="1336337"/>
    <lineage>
        <taxon>Eukaryota</taxon>
        <taxon>Fungi</taxon>
        <taxon>Dikarya</taxon>
        <taxon>Ascomycota</taxon>
        <taxon>Pezizomycotina</taxon>
        <taxon>Pezizomycetes</taxon>
        <taxon>Pezizales</taxon>
        <taxon>Tuberaceae</taxon>
        <taxon>Choiromyces</taxon>
    </lineage>
</organism>
<evidence type="ECO:0000313" key="3">
    <source>
        <dbReference type="EMBL" id="RPA99581.1"/>
    </source>
</evidence>
<keyword evidence="4" id="KW-1185">Reference proteome</keyword>
<keyword evidence="2" id="KW-0732">Signal</keyword>
<dbReference type="EMBL" id="ML120386">
    <property type="protein sequence ID" value="RPA99581.1"/>
    <property type="molecule type" value="Genomic_DNA"/>
</dbReference>
<gene>
    <name evidence="3" type="ORF">L873DRAFT_892647</name>
</gene>
<sequence>MMAPTFLGLGLASMASLGLAIPVPQFQQPWNGFFLPEQTYDPQTNRPYNPYAVPAQPRYPYSPQPYYGPPPPPPSPPSPYVSGNTGRPIYPPEQKPEAPPPNYERPNYGPIYGSPPPNPYSSPFRPYASPPPVNQAPAPPTPAPPSLKAVEEDVAGEAPQKQKSKLSLSEKLSAAEDAAAPAIEASPVGEKEAARRKQPVGNSDEDLTEDNAIRYHVNVGGIQKGAGGGTTNFHVYTDESGTKKFSDELDPDTEKYITESMIPKLGGKRKKTAAGGVWSVFGDK</sequence>
<protein>
    <submittedName>
        <fullName evidence="3">Uncharacterized protein</fullName>
    </submittedName>
</protein>